<evidence type="ECO:0000313" key="3">
    <source>
        <dbReference type="Proteomes" id="UP001432322"/>
    </source>
</evidence>
<feature type="compositionally biased region" description="Basic residues" evidence="1">
    <location>
        <begin position="31"/>
        <end position="41"/>
    </location>
</feature>
<dbReference type="Proteomes" id="UP001432322">
    <property type="component" value="Unassembled WGS sequence"/>
</dbReference>
<comment type="caution">
    <text evidence="2">The sequence shown here is derived from an EMBL/GenBank/DDBJ whole genome shotgun (WGS) entry which is preliminary data.</text>
</comment>
<proteinExistence type="predicted"/>
<keyword evidence="3" id="KW-1185">Reference proteome</keyword>
<gene>
    <name evidence="2" type="ORF">PFISCL1PPCAC_708</name>
</gene>
<feature type="compositionally biased region" description="Polar residues" evidence="1">
    <location>
        <begin position="1"/>
        <end position="11"/>
    </location>
</feature>
<protein>
    <submittedName>
        <fullName evidence="2">Uncharacterized protein</fullName>
    </submittedName>
</protein>
<accession>A0AAV5USI2</accession>
<feature type="non-terminal residue" evidence="2">
    <location>
        <position position="1"/>
    </location>
</feature>
<evidence type="ECO:0000313" key="2">
    <source>
        <dbReference type="EMBL" id="GMT09411.1"/>
    </source>
</evidence>
<feature type="compositionally biased region" description="Basic and acidic residues" evidence="1">
    <location>
        <begin position="15"/>
        <end position="30"/>
    </location>
</feature>
<evidence type="ECO:0000256" key="1">
    <source>
        <dbReference type="SAM" id="MobiDB-lite"/>
    </source>
</evidence>
<name>A0AAV5USI2_9BILA</name>
<sequence>SSLALLVSGSSKMPGHRDREHRRRADEQPPRKHRHRSHKRASPALSEEVNVSPSKSVVAPSLPNRSVSSYYTDVNSQASSSDATLCLDNPSAVCPSLRMNEHDRKTTYQLNDGSLLTILERANAQGKTIALKLLSGEQVFVERVANGNNSLMMVDRKGRVVHAVGTDWKEPEAVHRA</sequence>
<dbReference type="AlphaFoldDB" id="A0AAV5USI2"/>
<feature type="region of interest" description="Disordered" evidence="1">
    <location>
        <begin position="1"/>
        <end position="66"/>
    </location>
</feature>
<dbReference type="EMBL" id="BTSY01000001">
    <property type="protein sequence ID" value="GMT09411.1"/>
    <property type="molecule type" value="Genomic_DNA"/>
</dbReference>
<organism evidence="2 3">
    <name type="scientific">Pristionchus fissidentatus</name>
    <dbReference type="NCBI Taxonomy" id="1538716"/>
    <lineage>
        <taxon>Eukaryota</taxon>
        <taxon>Metazoa</taxon>
        <taxon>Ecdysozoa</taxon>
        <taxon>Nematoda</taxon>
        <taxon>Chromadorea</taxon>
        <taxon>Rhabditida</taxon>
        <taxon>Rhabditina</taxon>
        <taxon>Diplogasteromorpha</taxon>
        <taxon>Diplogasteroidea</taxon>
        <taxon>Neodiplogasteridae</taxon>
        <taxon>Pristionchus</taxon>
    </lineage>
</organism>
<reference evidence="2" key="1">
    <citation type="submission" date="2023-10" db="EMBL/GenBank/DDBJ databases">
        <title>Genome assembly of Pristionchus species.</title>
        <authorList>
            <person name="Yoshida K."/>
            <person name="Sommer R.J."/>
        </authorList>
    </citation>
    <scope>NUCLEOTIDE SEQUENCE</scope>
    <source>
        <strain evidence="2">RS5133</strain>
    </source>
</reference>